<dbReference type="SUPFAM" id="SSF49899">
    <property type="entry name" value="Concanavalin A-like lectins/glucanases"/>
    <property type="match status" value="1"/>
</dbReference>
<dbReference type="Gene3D" id="2.60.120.200">
    <property type="match status" value="2"/>
</dbReference>
<comment type="similarity">
    <text evidence="1">Belongs to the leguminous lectin family.</text>
</comment>
<evidence type="ECO:0000313" key="5">
    <source>
        <dbReference type="Proteomes" id="UP001341840"/>
    </source>
</evidence>
<gene>
    <name evidence="4" type="ORF">PIB30_041168</name>
</gene>
<comment type="caution">
    <text evidence="4">The sequence shown here is derived from an EMBL/GenBank/DDBJ whole genome shotgun (WGS) entry which is preliminary data.</text>
</comment>
<dbReference type="Pfam" id="PF00139">
    <property type="entry name" value="Lectin_legB"/>
    <property type="match status" value="2"/>
</dbReference>
<evidence type="ECO:0000259" key="3">
    <source>
        <dbReference type="Pfam" id="PF00139"/>
    </source>
</evidence>
<feature type="domain" description="Legume lectin" evidence="3">
    <location>
        <begin position="44"/>
        <end position="140"/>
    </location>
</feature>
<dbReference type="PANTHER" id="PTHR32401">
    <property type="entry name" value="CONCANAVALIN A-LIKE LECTIN FAMILY PROTEIN"/>
    <property type="match status" value="1"/>
</dbReference>
<dbReference type="EMBL" id="JASCZI010151261">
    <property type="protein sequence ID" value="MED6171491.1"/>
    <property type="molecule type" value="Genomic_DNA"/>
</dbReference>
<evidence type="ECO:0000313" key="4">
    <source>
        <dbReference type="EMBL" id="MED6171491.1"/>
    </source>
</evidence>
<proteinExistence type="inferred from homology"/>
<dbReference type="InterPro" id="IPR050258">
    <property type="entry name" value="Leguminous_Lectin"/>
</dbReference>
<keyword evidence="2" id="KW-0430">Lectin</keyword>
<keyword evidence="5" id="KW-1185">Reference proteome</keyword>
<dbReference type="PANTHER" id="PTHR32401:SF45">
    <property type="entry name" value="LECTIN"/>
    <property type="match status" value="1"/>
</dbReference>
<evidence type="ECO:0000256" key="2">
    <source>
        <dbReference type="ARBA" id="ARBA00022734"/>
    </source>
</evidence>
<dbReference type="InterPro" id="IPR001220">
    <property type="entry name" value="Legume_lectin_dom"/>
</dbReference>
<dbReference type="InterPro" id="IPR000985">
    <property type="entry name" value="Lectin_LegA_CS"/>
</dbReference>
<evidence type="ECO:0000256" key="1">
    <source>
        <dbReference type="ARBA" id="ARBA00007606"/>
    </source>
</evidence>
<sequence length="217" mass="23861">MASTVTENVSFYLGKIVSEQPNIILQGDLVMPPRQKGSCDSPRETGNPATFFTCFSFTIHALNVNKTADGLAFFLAPIEDHPKSGGGYLGIFDEDVRSPQNVVAVEFDTYINKDDYIADPDSLHIGLDVMSIKSKKTVRWEFENDLCSTGVDLTDALPEWVRVGFSAFAGHSETHDVNSWYFSSSFGDDAETLAEPLKTINPRLAAFLHLHFGSASN</sequence>
<organism evidence="4 5">
    <name type="scientific">Stylosanthes scabra</name>
    <dbReference type="NCBI Taxonomy" id="79078"/>
    <lineage>
        <taxon>Eukaryota</taxon>
        <taxon>Viridiplantae</taxon>
        <taxon>Streptophyta</taxon>
        <taxon>Embryophyta</taxon>
        <taxon>Tracheophyta</taxon>
        <taxon>Spermatophyta</taxon>
        <taxon>Magnoliopsida</taxon>
        <taxon>eudicotyledons</taxon>
        <taxon>Gunneridae</taxon>
        <taxon>Pentapetalae</taxon>
        <taxon>rosids</taxon>
        <taxon>fabids</taxon>
        <taxon>Fabales</taxon>
        <taxon>Fabaceae</taxon>
        <taxon>Papilionoideae</taxon>
        <taxon>50 kb inversion clade</taxon>
        <taxon>dalbergioids sensu lato</taxon>
        <taxon>Dalbergieae</taxon>
        <taxon>Pterocarpus clade</taxon>
        <taxon>Stylosanthes</taxon>
    </lineage>
</organism>
<dbReference type="InterPro" id="IPR019825">
    <property type="entry name" value="Lectin_legB_Mn/Ca_BS"/>
</dbReference>
<dbReference type="PROSITE" id="PS00307">
    <property type="entry name" value="LECTIN_LEGUME_BETA"/>
    <property type="match status" value="1"/>
</dbReference>
<dbReference type="Proteomes" id="UP001341840">
    <property type="component" value="Unassembled WGS sequence"/>
</dbReference>
<name>A0ABU6VGP5_9FABA</name>
<accession>A0ABU6VGP5</accession>
<feature type="domain" description="Legume lectin" evidence="3">
    <location>
        <begin position="144"/>
        <end position="189"/>
    </location>
</feature>
<reference evidence="4 5" key="1">
    <citation type="journal article" date="2023" name="Plants (Basel)">
        <title>Bridging the Gap: Combining Genomics and Transcriptomics Approaches to Understand Stylosanthes scabra, an Orphan Legume from the Brazilian Caatinga.</title>
        <authorList>
            <person name="Ferreira-Neto J.R.C."/>
            <person name="da Silva M.D."/>
            <person name="Binneck E."/>
            <person name="de Melo N.F."/>
            <person name="da Silva R.H."/>
            <person name="de Melo A.L.T.M."/>
            <person name="Pandolfi V."/>
            <person name="Bustamante F.O."/>
            <person name="Brasileiro-Vidal A.C."/>
            <person name="Benko-Iseppon A.M."/>
        </authorList>
    </citation>
    <scope>NUCLEOTIDE SEQUENCE [LARGE SCALE GENOMIC DNA]</scope>
    <source>
        <tissue evidence="4">Leaves</tissue>
    </source>
</reference>
<dbReference type="InterPro" id="IPR013320">
    <property type="entry name" value="ConA-like_dom_sf"/>
</dbReference>
<dbReference type="PROSITE" id="PS00308">
    <property type="entry name" value="LECTIN_LEGUME_ALPHA"/>
    <property type="match status" value="1"/>
</dbReference>
<protein>
    <recommendedName>
        <fullName evidence="3">Legume lectin domain-containing protein</fullName>
    </recommendedName>
</protein>